<dbReference type="PANTHER" id="PTHR12231:SF253">
    <property type="entry name" value="DPR-INTERACTING PROTEIN ETA, ISOFORM B-RELATED"/>
    <property type="match status" value="1"/>
</dbReference>
<dbReference type="SMART" id="SM00409">
    <property type="entry name" value="IG"/>
    <property type="match status" value="4"/>
</dbReference>
<evidence type="ECO:0000259" key="6">
    <source>
        <dbReference type="PROSITE" id="PS50835"/>
    </source>
</evidence>
<comment type="caution">
    <text evidence="7">The sequence shown here is derived from an EMBL/GenBank/DDBJ whole genome shotgun (WGS) entry which is preliminary data.</text>
</comment>
<dbReference type="InterPro" id="IPR003599">
    <property type="entry name" value="Ig_sub"/>
</dbReference>
<dbReference type="SMART" id="SM00408">
    <property type="entry name" value="IGc2"/>
    <property type="match status" value="4"/>
</dbReference>
<feature type="signal peptide" evidence="5">
    <location>
        <begin position="1"/>
        <end position="23"/>
    </location>
</feature>
<protein>
    <recommendedName>
        <fullName evidence="6">Ig-like domain-containing protein</fullName>
    </recommendedName>
</protein>
<dbReference type="AlphaFoldDB" id="A0AAE1ECH0"/>
<dbReference type="InterPro" id="IPR013098">
    <property type="entry name" value="Ig_I-set"/>
</dbReference>
<feature type="domain" description="Ig-like" evidence="6">
    <location>
        <begin position="18"/>
        <end position="115"/>
    </location>
</feature>
<dbReference type="InterPro" id="IPR013783">
    <property type="entry name" value="Ig-like_fold"/>
</dbReference>
<keyword evidence="8" id="KW-1185">Reference proteome</keyword>
<reference evidence="7" key="1">
    <citation type="journal article" date="2023" name="G3 (Bethesda)">
        <title>A reference genome for the long-term kleptoplast-retaining sea slug Elysia crispata morphotype clarki.</title>
        <authorList>
            <person name="Eastman K.E."/>
            <person name="Pendleton A.L."/>
            <person name="Shaikh M.A."/>
            <person name="Suttiyut T."/>
            <person name="Ogas R."/>
            <person name="Tomko P."/>
            <person name="Gavelis G."/>
            <person name="Widhalm J.R."/>
            <person name="Wisecaver J.H."/>
        </authorList>
    </citation>
    <scope>NUCLEOTIDE SEQUENCE</scope>
    <source>
        <strain evidence="7">ECLA1</strain>
    </source>
</reference>
<accession>A0AAE1ECH0</accession>
<keyword evidence="1 5" id="KW-0732">Signal</keyword>
<evidence type="ECO:0000256" key="3">
    <source>
        <dbReference type="ARBA" id="ARBA00023157"/>
    </source>
</evidence>
<dbReference type="SUPFAM" id="SSF48726">
    <property type="entry name" value="Immunoglobulin"/>
    <property type="match status" value="4"/>
</dbReference>
<feature type="chain" id="PRO_5041919614" description="Ig-like domain-containing protein" evidence="5">
    <location>
        <begin position="24"/>
        <end position="421"/>
    </location>
</feature>
<evidence type="ECO:0000256" key="5">
    <source>
        <dbReference type="SAM" id="SignalP"/>
    </source>
</evidence>
<evidence type="ECO:0000313" key="7">
    <source>
        <dbReference type="EMBL" id="KAK3800923.1"/>
    </source>
</evidence>
<proteinExistence type="predicted"/>
<dbReference type="InterPro" id="IPR051170">
    <property type="entry name" value="Neural/epithelial_adhesion"/>
</dbReference>
<feature type="domain" description="Ig-like" evidence="6">
    <location>
        <begin position="331"/>
        <end position="406"/>
    </location>
</feature>
<dbReference type="InterPro" id="IPR003598">
    <property type="entry name" value="Ig_sub2"/>
</dbReference>
<feature type="domain" description="Ig-like" evidence="6">
    <location>
        <begin position="239"/>
        <end position="324"/>
    </location>
</feature>
<dbReference type="Pfam" id="PF13927">
    <property type="entry name" value="Ig_3"/>
    <property type="match status" value="2"/>
</dbReference>
<dbReference type="Pfam" id="PF07679">
    <property type="entry name" value="I-set"/>
    <property type="match status" value="1"/>
</dbReference>
<name>A0AAE1ECH0_9GAST</name>
<gene>
    <name evidence="7" type="ORF">RRG08_060268</name>
</gene>
<dbReference type="InterPro" id="IPR007110">
    <property type="entry name" value="Ig-like_dom"/>
</dbReference>
<dbReference type="EMBL" id="JAWDGP010000392">
    <property type="protein sequence ID" value="KAK3800923.1"/>
    <property type="molecule type" value="Genomic_DNA"/>
</dbReference>
<dbReference type="PANTHER" id="PTHR12231">
    <property type="entry name" value="CTX-RELATED TYPE I TRANSMEMBRANE PROTEIN"/>
    <property type="match status" value="1"/>
</dbReference>
<keyword evidence="3" id="KW-1015">Disulfide bond</keyword>
<keyword evidence="4" id="KW-0393">Immunoglobulin domain</keyword>
<evidence type="ECO:0000256" key="2">
    <source>
        <dbReference type="ARBA" id="ARBA00022737"/>
    </source>
</evidence>
<dbReference type="PROSITE" id="PS50835">
    <property type="entry name" value="IG_LIKE"/>
    <property type="match status" value="4"/>
</dbReference>
<dbReference type="PROSITE" id="PS51257">
    <property type="entry name" value="PROKAR_LIPOPROTEIN"/>
    <property type="match status" value="1"/>
</dbReference>
<dbReference type="Gene3D" id="2.60.40.10">
    <property type="entry name" value="Immunoglobulins"/>
    <property type="match status" value="4"/>
</dbReference>
<evidence type="ECO:0000256" key="1">
    <source>
        <dbReference type="ARBA" id="ARBA00022729"/>
    </source>
</evidence>
<dbReference type="Proteomes" id="UP001283361">
    <property type="component" value="Unassembled WGS sequence"/>
</dbReference>
<evidence type="ECO:0000313" key="8">
    <source>
        <dbReference type="Proteomes" id="UP001283361"/>
    </source>
</evidence>
<keyword evidence="2" id="KW-0677">Repeat</keyword>
<dbReference type="InterPro" id="IPR036179">
    <property type="entry name" value="Ig-like_dom_sf"/>
</dbReference>
<organism evidence="7 8">
    <name type="scientific">Elysia crispata</name>
    <name type="common">lettuce slug</name>
    <dbReference type="NCBI Taxonomy" id="231223"/>
    <lineage>
        <taxon>Eukaryota</taxon>
        <taxon>Metazoa</taxon>
        <taxon>Spiralia</taxon>
        <taxon>Lophotrochozoa</taxon>
        <taxon>Mollusca</taxon>
        <taxon>Gastropoda</taxon>
        <taxon>Heterobranchia</taxon>
        <taxon>Euthyneura</taxon>
        <taxon>Panpulmonata</taxon>
        <taxon>Sacoglossa</taxon>
        <taxon>Placobranchoidea</taxon>
        <taxon>Plakobranchidae</taxon>
        <taxon>Elysia</taxon>
    </lineage>
</organism>
<evidence type="ECO:0000256" key="4">
    <source>
        <dbReference type="ARBA" id="ARBA00023319"/>
    </source>
</evidence>
<sequence length="421" mass="45668">MKTRRALISVLITLASLPSCVLSQACRPPSIVSEGRKVVFFTRDEGIRIPCVATGDRSLTYLWTKNGNPIDTSDFSNGGINIETGTGTIVIDSPHPSDAGYYQCHVTNQCGTALSVVSHVIHAFIHPFPPVSQPTVVEAAVGSSVVLTCTPPRSVPEPSMIWLLIGDDSSSYYHQLVTLDDRVTMDYFGNLYITNVHQDDSYGVESYACGATNHFTRSAVLGDDKRLVVRDNGSNTVSPTALLWSSPSDILALKGQEAKMKCIFAGNPLPSTSWERIDSQLDASRTFVDHNELVISDVQSSDSGVYRCSGLSSLDHHAVRRSFNLVVQSAPEWQSEPADITATSAGSAQFECSAVGIPEPTVQWFINGQPYQNLPDDPNRTLDGNILHFSSLDLSDSQVIQCNASNIHGYVWANAVLFVQG</sequence>
<feature type="domain" description="Ig-like" evidence="6">
    <location>
        <begin position="129"/>
        <end position="228"/>
    </location>
</feature>